<dbReference type="HOGENOM" id="CLU_2277190_0_0_1"/>
<name>A0A0D2CXH5_9EURO</name>
<dbReference type="VEuPathDB" id="FungiDB:PV07_01327"/>
<dbReference type="GeneID" id="27340521"/>
<evidence type="ECO:0000313" key="1">
    <source>
        <dbReference type="EMBL" id="KIW34550.1"/>
    </source>
</evidence>
<proteinExistence type="predicted"/>
<dbReference type="RefSeq" id="XP_016254766.1">
    <property type="nucleotide sequence ID" value="XM_016387838.1"/>
</dbReference>
<protein>
    <submittedName>
        <fullName evidence="1">Uncharacterized protein</fullName>
    </submittedName>
</protein>
<accession>A0A0D2CXH5</accession>
<gene>
    <name evidence="1" type="ORF">PV07_01327</name>
</gene>
<reference evidence="1 2" key="1">
    <citation type="submission" date="2015-01" db="EMBL/GenBank/DDBJ databases">
        <title>The Genome Sequence of Cladophialophora immunda CBS83496.</title>
        <authorList>
            <consortium name="The Broad Institute Genomics Platform"/>
            <person name="Cuomo C."/>
            <person name="de Hoog S."/>
            <person name="Gorbushina A."/>
            <person name="Stielow B."/>
            <person name="Teixiera M."/>
            <person name="Abouelleil A."/>
            <person name="Chapman S.B."/>
            <person name="Priest M."/>
            <person name="Young S.K."/>
            <person name="Wortman J."/>
            <person name="Nusbaum C."/>
            <person name="Birren B."/>
        </authorList>
    </citation>
    <scope>NUCLEOTIDE SEQUENCE [LARGE SCALE GENOMIC DNA]</scope>
    <source>
        <strain evidence="1 2">CBS 83496</strain>
    </source>
</reference>
<dbReference type="AlphaFoldDB" id="A0A0D2CXH5"/>
<dbReference type="EMBL" id="KN847040">
    <property type="protein sequence ID" value="KIW34550.1"/>
    <property type="molecule type" value="Genomic_DNA"/>
</dbReference>
<organism evidence="1 2">
    <name type="scientific">Cladophialophora immunda</name>
    <dbReference type="NCBI Taxonomy" id="569365"/>
    <lineage>
        <taxon>Eukaryota</taxon>
        <taxon>Fungi</taxon>
        <taxon>Dikarya</taxon>
        <taxon>Ascomycota</taxon>
        <taxon>Pezizomycotina</taxon>
        <taxon>Eurotiomycetes</taxon>
        <taxon>Chaetothyriomycetidae</taxon>
        <taxon>Chaetothyriales</taxon>
        <taxon>Herpotrichiellaceae</taxon>
        <taxon>Cladophialophora</taxon>
    </lineage>
</organism>
<dbReference type="Proteomes" id="UP000054466">
    <property type="component" value="Unassembled WGS sequence"/>
</dbReference>
<keyword evidence="2" id="KW-1185">Reference proteome</keyword>
<evidence type="ECO:0000313" key="2">
    <source>
        <dbReference type="Proteomes" id="UP000054466"/>
    </source>
</evidence>
<sequence length="102" mass="11384">MLRYSGGSNATTIGDPAILGIPRIQEVQGTIPPHTRRMRQHLPSPPQIPLSMSLHSSTDTIVRSFPEWVCYHHPPAVLEHDMNHDPIIQPLRHFPCGLALVV</sequence>